<name>A0A5B7J9K9_PORTR</name>
<organism evidence="1 2">
    <name type="scientific">Portunus trituberculatus</name>
    <name type="common">Swimming crab</name>
    <name type="synonym">Neptunus trituberculatus</name>
    <dbReference type="NCBI Taxonomy" id="210409"/>
    <lineage>
        <taxon>Eukaryota</taxon>
        <taxon>Metazoa</taxon>
        <taxon>Ecdysozoa</taxon>
        <taxon>Arthropoda</taxon>
        <taxon>Crustacea</taxon>
        <taxon>Multicrustacea</taxon>
        <taxon>Malacostraca</taxon>
        <taxon>Eumalacostraca</taxon>
        <taxon>Eucarida</taxon>
        <taxon>Decapoda</taxon>
        <taxon>Pleocyemata</taxon>
        <taxon>Brachyura</taxon>
        <taxon>Eubrachyura</taxon>
        <taxon>Portunoidea</taxon>
        <taxon>Portunidae</taxon>
        <taxon>Portuninae</taxon>
        <taxon>Portunus</taxon>
    </lineage>
</organism>
<evidence type="ECO:0000313" key="1">
    <source>
        <dbReference type="EMBL" id="MPC90147.1"/>
    </source>
</evidence>
<gene>
    <name evidence="1" type="ORF">E2C01_085119</name>
</gene>
<reference evidence="1 2" key="1">
    <citation type="submission" date="2019-05" db="EMBL/GenBank/DDBJ databases">
        <title>Another draft genome of Portunus trituberculatus and its Hox gene families provides insights of decapod evolution.</title>
        <authorList>
            <person name="Jeong J.-H."/>
            <person name="Song I."/>
            <person name="Kim S."/>
            <person name="Choi T."/>
            <person name="Kim D."/>
            <person name="Ryu S."/>
            <person name="Kim W."/>
        </authorList>
    </citation>
    <scope>NUCLEOTIDE SEQUENCE [LARGE SCALE GENOMIC DNA]</scope>
    <source>
        <tissue evidence="1">Muscle</tissue>
    </source>
</reference>
<accession>A0A5B7J9K9</accession>
<dbReference type="Proteomes" id="UP000324222">
    <property type="component" value="Unassembled WGS sequence"/>
</dbReference>
<evidence type="ECO:0000313" key="2">
    <source>
        <dbReference type="Proteomes" id="UP000324222"/>
    </source>
</evidence>
<sequence>MKAAVHGAMTFLLTVEINESSSLVAAIYVGLCGCRRGGGWRR</sequence>
<proteinExistence type="predicted"/>
<protein>
    <submittedName>
        <fullName evidence="1">Uncharacterized protein</fullName>
    </submittedName>
</protein>
<dbReference type="PROSITE" id="PS51257">
    <property type="entry name" value="PROKAR_LIPOPROTEIN"/>
    <property type="match status" value="1"/>
</dbReference>
<keyword evidence="2" id="KW-1185">Reference proteome</keyword>
<comment type="caution">
    <text evidence="1">The sequence shown here is derived from an EMBL/GenBank/DDBJ whole genome shotgun (WGS) entry which is preliminary data.</text>
</comment>
<dbReference type="AlphaFoldDB" id="A0A5B7J9K9"/>
<dbReference type="EMBL" id="VSRR010083403">
    <property type="protein sequence ID" value="MPC90147.1"/>
    <property type="molecule type" value="Genomic_DNA"/>
</dbReference>